<comment type="caution">
    <text evidence="1">The sequence shown here is derived from an EMBL/GenBank/DDBJ whole genome shotgun (WGS) entry which is preliminary data.</text>
</comment>
<evidence type="ECO:0000313" key="1">
    <source>
        <dbReference type="EMBL" id="OUP49319.1"/>
    </source>
</evidence>
<dbReference type="RefSeq" id="WP_087374948.1">
    <property type="nucleotide sequence ID" value="NZ_NFKK01000044.1"/>
</dbReference>
<organism evidence="1 2">
    <name type="scientific">Butyricicoccus pullicaecorum</name>
    <dbReference type="NCBI Taxonomy" id="501571"/>
    <lineage>
        <taxon>Bacteria</taxon>
        <taxon>Bacillati</taxon>
        <taxon>Bacillota</taxon>
        <taxon>Clostridia</taxon>
        <taxon>Eubacteriales</taxon>
        <taxon>Butyricicoccaceae</taxon>
        <taxon>Butyricicoccus</taxon>
    </lineage>
</organism>
<dbReference type="EMBL" id="NFKK01000044">
    <property type="protein sequence ID" value="OUP49319.1"/>
    <property type="molecule type" value="Genomic_DNA"/>
</dbReference>
<gene>
    <name evidence="1" type="ORF">B5F17_14435</name>
</gene>
<name>A0A1Y4L1Q3_9FIRM</name>
<sequence length="130" mass="14926">MSEIGNVDELIERLGRNAKEYAIAGDCASAEFLTACANTIKDQRARIEYEQDCYERSMHLVRVYQDKLVPKYEALVEKLKQEQDELISDLRGCAIESCAECMYCLYRTARSFCSDCTDGSNWRWKGAKEV</sequence>
<reference evidence="2" key="1">
    <citation type="submission" date="2017-04" db="EMBL/GenBank/DDBJ databases">
        <title>Function of individual gut microbiota members based on whole genome sequencing of pure cultures obtained from chicken caecum.</title>
        <authorList>
            <person name="Medvecky M."/>
            <person name="Cejkova D."/>
            <person name="Polansky O."/>
            <person name="Karasova D."/>
            <person name="Kubasova T."/>
            <person name="Cizek A."/>
            <person name="Rychlik I."/>
        </authorList>
    </citation>
    <scope>NUCLEOTIDE SEQUENCE [LARGE SCALE GENOMIC DNA]</scope>
    <source>
        <strain evidence="2">An180</strain>
    </source>
</reference>
<accession>A0A1Y4L1Q3</accession>
<dbReference type="AlphaFoldDB" id="A0A1Y4L1Q3"/>
<dbReference type="Proteomes" id="UP000195897">
    <property type="component" value="Unassembled WGS sequence"/>
</dbReference>
<evidence type="ECO:0000313" key="2">
    <source>
        <dbReference type="Proteomes" id="UP000195897"/>
    </source>
</evidence>
<protein>
    <submittedName>
        <fullName evidence="1">Uncharacterized protein</fullName>
    </submittedName>
</protein>
<proteinExistence type="predicted"/>